<dbReference type="AlphaFoldDB" id="A0A0R1K5A5"/>
<feature type="domain" description="AntA/AntB antirepressor" evidence="2">
    <location>
        <begin position="2"/>
        <end position="44"/>
    </location>
</feature>
<dbReference type="Proteomes" id="UP000051248">
    <property type="component" value="Unassembled WGS sequence"/>
</dbReference>
<dbReference type="InterPro" id="IPR013557">
    <property type="entry name" value="AntA/B_antirep"/>
</dbReference>
<dbReference type="Pfam" id="PF03374">
    <property type="entry name" value="ANT"/>
    <property type="match status" value="1"/>
</dbReference>
<dbReference type="eggNOG" id="COG3561">
    <property type="taxonomic scope" value="Bacteria"/>
</dbReference>
<protein>
    <submittedName>
        <fullName evidence="3">Bacteriophage antirepressor</fullName>
    </submittedName>
</protein>
<organism evidence="3 4">
    <name type="scientific">Companilactobacillus nodensis DSM 19682 = JCM 14932 = NBRC 107160</name>
    <dbReference type="NCBI Taxonomy" id="1423775"/>
    <lineage>
        <taxon>Bacteria</taxon>
        <taxon>Bacillati</taxon>
        <taxon>Bacillota</taxon>
        <taxon>Bacilli</taxon>
        <taxon>Lactobacillales</taxon>
        <taxon>Lactobacillaceae</taxon>
        <taxon>Companilactobacillus</taxon>
    </lineage>
</organism>
<sequence>MFQEGIDYTSVVGTTLVNNGAIRKVDDYSITINMAEHLAMLSKTSKGSQFREYFIDLQRKWNDPQEIVKRGYAILQNENAQLKIANERMKPKVLFANAVETSDTSILIGELAKLLNQNGVDIGSKRLFAWLRNRGYLIAGNRSDRNLPTQRSMDLKIFEIKERTYNNPDGSVRVTRTPKVTGKGQTYFVNKFLKEA</sequence>
<dbReference type="InterPro" id="IPR005039">
    <property type="entry name" value="Ant_C"/>
</dbReference>
<dbReference type="Pfam" id="PF08346">
    <property type="entry name" value="AntA"/>
    <property type="match status" value="1"/>
</dbReference>
<accession>A0A0R1K5A5</accession>
<evidence type="ECO:0000313" key="4">
    <source>
        <dbReference type="Proteomes" id="UP000051248"/>
    </source>
</evidence>
<dbReference type="STRING" id="1423775.FD03_GL002564"/>
<reference evidence="3 4" key="1">
    <citation type="journal article" date="2015" name="Genome Announc.">
        <title>Expanding the biotechnology potential of lactobacilli through comparative genomics of 213 strains and associated genera.</title>
        <authorList>
            <person name="Sun Z."/>
            <person name="Harris H.M."/>
            <person name="McCann A."/>
            <person name="Guo C."/>
            <person name="Argimon S."/>
            <person name="Zhang W."/>
            <person name="Yang X."/>
            <person name="Jeffery I.B."/>
            <person name="Cooney J.C."/>
            <person name="Kagawa T.F."/>
            <person name="Liu W."/>
            <person name="Song Y."/>
            <person name="Salvetti E."/>
            <person name="Wrobel A."/>
            <person name="Rasinkangas P."/>
            <person name="Parkhill J."/>
            <person name="Rea M.C."/>
            <person name="O'Sullivan O."/>
            <person name="Ritari J."/>
            <person name="Douillard F.P."/>
            <person name="Paul Ross R."/>
            <person name="Yang R."/>
            <person name="Briner A.E."/>
            <person name="Felis G.E."/>
            <person name="de Vos W.M."/>
            <person name="Barrangou R."/>
            <person name="Klaenhammer T.R."/>
            <person name="Caufield P.W."/>
            <person name="Cui Y."/>
            <person name="Zhang H."/>
            <person name="O'Toole P.W."/>
        </authorList>
    </citation>
    <scope>NUCLEOTIDE SEQUENCE [LARGE SCALE GENOMIC DNA]</scope>
    <source>
        <strain evidence="3 4">DSM 19682</strain>
    </source>
</reference>
<dbReference type="GO" id="GO:0003677">
    <property type="term" value="F:DNA binding"/>
    <property type="evidence" value="ECO:0007669"/>
    <property type="project" value="InterPro"/>
</dbReference>
<proteinExistence type="predicted"/>
<evidence type="ECO:0000259" key="1">
    <source>
        <dbReference type="Pfam" id="PF03374"/>
    </source>
</evidence>
<evidence type="ECO:0000313" key="3">
    <source>
        <dbReference type="EMBL" id="KRK78783.1"/>
    </source>
</evidence>
<evidence type="ECO:0000259" key="2">
    <source>
        <dbReference type="Pfam" id="PF08346"/>
    </source>
</evidence>
<gene>
    <name evidence="3" type="ORF">FD03_GL002564</name>
</gene>
<dbReference type="eggNOG" id="COG3645">
    <property type="taxonomic scope" value="Bacteria"/>
</dbReference>
<name>A0A0R1K5A5_9LACO</name>
<dbReference type="PATRIC" id="fig|1423775.4.peg.2608"/>
<keyword evidence="4" id="KW-1185">Reference proteome</keyword>
<dbReference type="EMBL" id="AZDZ01000022">
    <property type="protein sequence ID" value="KRK78783.1"/>
    <property type="molecule type" value="Genomic_DNA"/>
</dbReference>
<feature type="domain" description="Antirepressor protein C-terminal" evidence="1">
    <location>
        <begin position="86"/>
        <end position="194"/>
    </location>
</feature>
<comment type="caution">
    <text evidence="3">The sequence shown here is derived from an EMBL/GenBank/DDBJ whole genome shotgun (WGS) entry which is preliminary data.</text>
</comment>